<comment type="caution">
    <text evidence="4">Lacks conserved residue(s) required for the propagation of feature annotation.</text>
</comment>
<keyword evidence="3 4" id="KW-0658">Purine biosynthesis</keyword>
<evidence type="ECO:0000259" key="5">
    <source>
        <dbReference type="Pfam" id="PF00551"/>
    </source>
</evidence>
<sequence>MKLNSNIKVAVLVSGSGSNLQAIIDASKNDRDFGAEVVLVISNREKAYGLKRAELENIDHFCIKDNEEVLKKLKEYEVDLVVLAGYLKIIPESIIDEFPNRIINIHPSLIPSFCGMGYYGIKVHEAAIERGVKVSGCTTHFVNKMADAGPIILQKVVDVDFSYDADRLQQEILKEEHKILPESIKLFAHGKLEVVGNRVKIRSNN</sequence>
<dbReference type="PANTHER" id="PTHR43369">
    <property type="entry name" value="PHOSPHORIBOSYLGLYCINAMIDE FORMYLTRANSFERASE"/>
    <property type="match status" value="1"/>
</dbReference>
<feature type="domain" description="Formyl transferase N-terminal" evidence="5">
    <location>
        <begin position="8"/>
        <end position="183"/>
    </location>
</feature>
<feature type="binding site" evidence="4">
    <location>
        <begin position="87"/>
        <end position="90"/>
    </location>
    <ligand>
        <name>(6R)-10-formyltetrahydrofolate</name>
        <dbReference type="ChEBI" id="CHEBI:195366"/>
    </ligand>
</feature>
<dbReference type="HOGENOM" id="CLU_038395_1_3_9"/>
<protein>
    <recommendedName>
        <fullName evidence="4">Phosphoribosylglycinamide formyltransferase</fullName>
        <ecNumber evidence="4">2.1.2.2</ecNumber>
    </recommendedName>
    <alternativeName>
        <fullName evidence="4">5'-phosphoribosylglycinamide transformylase</fullName>
    </alternativeName>
    <alternativeName>
        <fullName evidence="4">GAR transformylase</fullName>
        <shortName evidence="4">GART</shortName>
    </alternativeName>
</protein>
<name>E0NLZ0_9FIRM</name>
<dbReference type="UniPathway" id="UPA00074">
    <property type="reaction ID" value="UER00126"/>
</dbReference>
<feature type="site" description="Raises pKa of active site His" evidence="4">
    <location>
        <position position="147"/>
    </location>
</feature>
<comment type="caution">
    <text evidence="6">The sequence shown here is derived from an EMBL/GenBank/DDBJ whole genome shotgun (WGS) entry which is preliminary data.</text>
</comment>
<dbReference type="SUPFAM" id="SSF53328">
    <property type="entry name" value="Formyltransferase"/>
    <property type="match status" value="1"/>
</dbReference>
<dbReference type="GO" id="GO:0004644">
    <property type="term" value="F:phosphoribosylglycinamide formyltransferase activity"/>
    <property type="evidence" value="ECO:0007669"/>
    <property type="project" value="UniProtKB-UniRule"/>
</dbReference>
<feature type="binding site" evidence="4">
    <location>
        <begin position="17"/>
        <end position="19"/>
    </location>
    <ligand>
        <name>N(1)-(5-phospho-beta-D-ribosyl)glycinamide</name>
        <dbReference type="ChEBI" id="CHEBI:143788"/>
    </ligand>
</feature>
<dbReference type="AlphaFoldDB" id="E0NLZ0"/>
<proteinExistence type="inferred from homology"/>
<gene>
    <name evidence="4 6" type="primary">purN</name>
    <name evidence="6" type="ORF">HMPREF9225_1090</name>
</gene>
<accession>E0NLZ0</accession>
<evidence type="ECO:0000256" key="1">
    <source>
        <dbReference type="ARBA" id="ARBA00005054"/>
    </source>
</evidence>
<dbReference type="STRING" id="862517.HMPREF9225_1090"/>
<dbReference type="PANTHER" id="PTHR43369:SF2">
    <property type="entry name" value="PHOSPHORIBOSYLGLYCINAMIDE FORMYLTRANSFERASE"/>
    <property type="match status" value="1"/>
</dbReference>
<dbReference type="HAMAP" id="MF_01930">
    <property type="entry name" value="PurN"/>
    <property type="match status" value="1"/>
</dbReference>
<comment type="pathway">
    <text evidence="1 4">Purine metabolism; IMP biosynthesis via de novo pathway; N(2)-formyl-N(1)-(5-phospho-D-ribosyl)glycinamide from N(1)-(5-phospho-D-ribosyl)glycinamide (10-formyl THF route): step 1/1.</text>
</comment>
<feature type="active site" description="Proton donor" evidence="4">
    <location>
        <position position="106"/>
    </location>
</feature>
<comment type="catalytic activity">
    <reaction evidence="4">
        <text>N(1)-(5-phospho-beta-D-ribosyl)glycinamide + (6R)-10-formyltetrahydrofolate = N(2)-formyl-N(1)-(5-phospho-beta-D-ribosyl)glycinamide + (6S)-5,6,7,8-tetrahydrofolate + H(+)</text>
        <dbReference type="Rhea" id="RHEA:15053"/>
        <dbReference type="ChEBI" id="CHEBI:15378"/>
        <dbReference type="ChEBI" id="CHEBI:57453"/>
        <dbReference type="ChEBI" id="CHEBI:143788"/>
        <dbReference type="ChEBI" id="CHEBI:147286"/>
        <dbReference type="ChEBI" id="CHEBI:195366"/>
        <dbReference type="EC" id="2.1.2.2"/>
    </reaction>
</comment>
<dbReference type="InterPro" id="IPR004607">
    <property type="entry name" value="GART"/>
</dbReference>
<dbReference type="InterPro" id="IPR002376">
    <property type="entry name" value="Formyl_transf_N"/>
</dbReference>
<comment type="function">
    <text evidence="4">Catalyzes the transfer of a formyl group from 10-formyltetrahydrofolate to 5-phospho-ribosyl-glycinamide (GAR), producing 5-phospho-ribosyl-N-formylglycinamide (FGAR) and tetrahydrofolate.</text>
</comment>
<dbReference type="EMBL" id="AEEH01000043">
    <property type="protein sequence ID" value="EFM25201.1"/>
    <property type="molecule type" value="Genomic_DNA"/>
</dbReference>
<dbReference type="Pfam" id="PF00551">
    <property type="entry name" value="Formyl_trans_N"/>
    <property type="match status" value="1"/>
</dbReference>
<dbReference type="RefSeq" id="WP_008901904.1">
    <property type="nucleotide sequence ID" value="NZ_GL397071.1"/>
</dbReference>
<feature type="binding site" evidence="4">
    <location>
        <position position="104"/>
    </location>
    <ligand>
        <name>(6R)-10-formyltetrahydrofolate</name>
        <dbReference type="ChEBI" id="CHEBI:195366"/>
    </ligand>
</feature>
<dbReference type="GO" id="GO:0005737">
    <property type="term" value="C:cytoplasm"/>
    <property type="evidence" value="ECO:0007669"/>
    <property type="project" value="TreeGrafter"/>
</dbReference>
<dbReference type="eggNOG" id="COG0299">
    <property type="taxonomic scope" value="Bacteria"/>
</dbReference>
<keyword evidence="7" id="KW-1185">Reference proteome</keyword>
<evidence type="ECO:0000313" key="7">
    <source>
        <dbReference type="Proteomes" id="UP000003280"/>
    </source>
</evidence>
<organism evidence="6 7">
    <name type="scientific">Peptoniphilus duerdenii ATCC BAA-1640</name>
    <dbReference type="NCBI Taxonomy" id="862517"/>
    <lineage>
        <taxon>Bacteria</taxon>
        <taxon>Bacillati</taxon>
        <taxon>Bacillota</taxon>
        <taxon>Tissierellia</taxon>
        <taxon>Tissierellales</taxon>
        <taxon>Peptoniphilaceae</taxon>
        <taxon>Peptoniphilus</taxon>
    </lineage>
</organism>
<comment type="similarity">
    <text evidence="4">Belongs to the GART family.</text>
</comment>
<dbReference type="GO" id="GO:0006189">
    <property type="term" value="P:'de novo' IMP biosynthetic process"/>
    <property type="evidence" value="ECO:0007669"/>
    <property type="project" value="UniProtKB-UniRule"/>
</dbReference>
<keyword evidence="2 4" id="KW-0808">Transferase</keyword>
<dbReference type="NCBIfam" id="TIGR00639">
    <property type="entry name" value="PurN"/>
    <property type="match status" value="1"/>
</dbReference>
<evidence type="ECO:0000256" key="3">
    <source>
        <dbReference type="ARBA" id="ARBA00022755"/>
    </source>
</evidence>
<evidence type="ECO:0000313" key="6">
    <source>
        <dbReference type="EMBL" id="EFM25201.1"/>
    </source>
</evidence>
<evidence type="ECO:0000256" key="4">
    <source>
        <dbReference type="HAMAP-Rule" id="MF_01930"/>
    </source>
</evidence>
<dbReference type="Proteomes" id="UP000003280">
    <property type="component" value="Unassembled WGS sequence"/>
</dbReference>
<dbReference type="EC" id="2.1.2.2" evidence="4"/>
<reference evidence="6 7" key="1">
    <citation type="submission" date="2010-07" db="EMBL/GenBank/DDBJ databases">
        <authorList>
            <person name="Muzny D."/>
            <person name="Qin X."/>
            <person name="Deng J."/>
            <person name="Jiang H."/>
            <person name="Liu Y."/>
            <person name="Qu J."/>
            <person name="Song X.-Z."/>
            <person name="Zhang L."/>
            <person name="Thornton R."/>
            <person name="Coyle M."/>
            <person name="Francisco L."/>
            <person name="Jackson L."/>
            <person name="Javaid M."/>
            <person name="Korchina V."/>
            <person name="Kovar C."/>
            <person name="Mata R."/>
            <person name="Mathew T."/>
            <person name="Ngo R."/>
            <person name="Nguyen L."/>
            <person name="Nguyen N."/>
            <person name="Okwuonu G."/>
            <person name="Ongeri F."/>
            <person name="Pham C."/>
            <person name="Simmons D."/>
            <person name="Wilczek-Boney K."/>
            <person name="Hale W."/>
            <person name="Jakkamsetti A."/>
            <person name="Pham P."/>
            <person name="Ruth R."/>
            <person name="San Lucas F."/>
            <person name="Warren J."/>
            <person name="Zhang J."/>
            <person name="Zhao Z."/>
            <person name="Zhou C."/>
            <person name="Zhu D."/>
            <person name="Lee S."/>
            <person name="Bess C."/>
            <person name="Blankenburg K."/>
            <person name="Forbes L."/>
            <person name="Fu Q."/>
            <person name="Gubbala S."/>
            <person name="Hirani K."/>
            <person name="Jayaseelan J.C."/>
            <person name="Lara F."/>
            <person name="Munidasa M."/>
            <person name="Palculict T."/>
            <person name="Patil S."/>
            <person name="Pu L.-L."/>
            <person name="Saada N."/>
            <person name="Tang L."/>
            <person name="Weissenberger G."/>
            <person name="Zhu Y."/>
            <person name="Hemphill L."/>
            <person name="Shang Y."/>
            <person name="Youmans B."/>
            <person name="Ayvaz T."/>
            <person name="Ross M."/>
            <person name="Santibanez J."/>
            <person name="Aqrawi P."/>
            <person name="Gross S."/>
            <person name="Joshi V."/>
            <person name="Fowler G."/>
            <person name="Nazareth L."/>
            <person name="Reid J."/>
            <person name="Worley K."/>
            <person name="Petrosino J."/>
            <person name="Highlander S."/>
            <person name="Gibbs R."/>
        </authorList>
    </citation>
    <scope>NUCLEOTIDE SEQUENCE [LARGE SCALE GENOMIC DNA]</scope>
    <source>
        <strain evidence="6 7">ATCC BAA-1640</strain>
    </source>
</reference>
<evidence type="ECO:0000256" key="2">
    <source>
        <dbReference type="ARBA" id="ARBA00022679"/>
    </source>
</evidence>
<dbReference type="Gene3D" id="3.40.50.170">
    <property type="entry name" value="Formyl transferase, N-terminal domain"/>
    <property type="match status" value="1"/>
</dbReference>
<dbReference type="InterPro" id="IPR036477">
    <property type="entry name" value="Formyl_transf_N_sf"/>
</dbReference>
<dbReference type="CDD" id="cd08645">
    <property type="entry name" value="FMT_core_GART"/>
    <property type="match status" value="1"/>
</dbReference>